<proteinExistence type="predicted"/>
<protein>
    <submittedName>
        <fullName evidence="1">Uncharacterized protein</fullName>
    </submittedName>
</protein>
<name>A0A0E9S0L6_ANGAN</name>
<dbReference type="PROSITE" id="PS51257">
    <property type="entry name" value="PROKAR_LIPOPROTEIN"/>
    <property type="match status" value="1"/>
</dbReference>
<evidence type="ECO:0000313" key="1">
    <source>
        <dbReference type="EMBL" id="JAH34063.1"/>
    </source>
</evidence>
<accession>A0A0E9S0L6</accession>
<sequence length="47" mass="5335">MTVLKSLGLARSSSCYSSILSCCETQQIISLKIIKHFVWEMDLKKSQ</sequence>
<reference evidence="1" key="1">
    <citation type="submission" date="2014-11" db="EMBL/GenBank/DDBJ databases">
        <authorList>
            <person name="Amaro Gonzalez C."/>
        </authorList>
    </citation>
    <scope>NUCLEOTIDE SEQUENCE</scope>
</reference>
<dbReference type="EMBL" id="GBXM01074514">
    <property type="protein sequence ID" value="JAH34063.1"/>
    <property type="molecule type" value="Transcribed_RNA"/>
</dbReference>
<dbReference type="AlphaFoldDB" id="A0A0E9S0L6"/>
<organism evidence="1">
    <name type="scientific">Anguilla anguilla</name>
    <name type="common">European freshwater eel</name>
    <name type="synonym">Muraena anguilla</name>
    <dbReference type="NCBI Taxonomy" id="7936"/>
    <lineage>
        <taxon>Eukaryota</taxon>
        <taxon>Metazoa</taxon>
        <taxon>Chordata</taxon>
        <taxon>Craniata</taxon>
        <taxon>Vertebrata</taxon>
        <taxon>Euteleostomi</taxon>
        <taxon>Actinopterygii</taxon>
        <taxon>Neopterygii</taxon>
        <taxon>Teleostei</taxon>
        <taxon>Anguilliformes</taxon>
        <taxon>Anguillidae</taxon>
        <taxon>Anguilla</taxon>
    </lineage>
</organism>
<reference evidence="1" key="2">
    <citation type="journal article" date="2015" name="Fish Shellfish Immunol.">
        <title>Early steps in the European eel (Anguilla anguilla)-Vibrio vulnificus interaction in the gills: Role of the RtxA13 toxin.</title>
        <authorList>
            <person name="Callol A."/>
            <person name="Pajuelo D."/>
            <person name="Ebbesson L."/>
            <person name="Teles M."/>
            <person name="MacKenzie S."/>
            <person name="Amaro C."/>
        </authorList>
    </citation>
    <scope>NUCLEOTIDE SEQUENCE</scope>
</reference>